<dbReference type="AlphaFoldDB" id="A0A1K1SGP0"/>
<dbReference type="SUPFAM" id="SSF53649">
    <property type="entry name" value="Alkaline phosphatase-like"/>
    <property type="match status" value="1"/>
</dbReference>
<proteinExistence type="predicted"/>
<name>A0A1K1SGP0_9BACT</name>
<feature type="domain" description="Sulfatase N-terminal" evidence="1">
    <location>
        <begin position="27"/>
        <end position="114"/>
    </location>
</feature>
<sequence length="142" mass="16064">MVLPENVKVPPYYPDTKVIRHDIVRLLTNIEIMDQQVGSLINMLKKDGLYDNTIIFFYSDHGGSLPWMKREILERGTHIPFIIRLPHAERAATTNDDLVNAADFAPTVLSLAGVSIPAYMQGKFGQFMITVFNEWVKKVSTG</sequence>
<protein>
    <submittedName>
        <fullName evidence="2">Sulfatase</fullName>
    </submittedName>
</protein>
<gene>
    <name evidence="2" type="ORF">SAMN05661012_05413</name>
</gene>
<dbReference type="Gene3D" id="3.40.720.10">
    <property type="entry name" value="Alkaline Phosphatase, subunit A"/>
    <property type="match status" value="1"/>
</dbReference>
<organism evidence="2 3">
    <name type="scientific">Chitinophaga sancti</name>
    <dbReference type="NCBI Taxonomy" id="1004"/>
    <lineage>
        <taxon>Bacteria</taxon>
        <taxon>Pseudomonadati</taxon>
        <taxon>Bacteroidota</taxon>
        <taxon>Chitinophagia</taxon>
        <taxon>Chitinophagales</taxon>
        <taxon>Chitinophagaceae</taxon>
        <taxon>Chitinophaga</taxon>
    </lineage>
</organism>
<dbReference type="InterPro" id="IPR000917">
    <property type="entry name" value="Sulfatase_N"/>
</dbReference>
<dbReference type="PANTHER" id="PTHR43108">
    <property type="entry name" value="N-ACETYLGLUCOSAMINE-6-SULFATASE FAMILY MEMBER"/>
    <property type="match status" value="1"/>
</dbReference>
<dbReference type="Pfam" id="PF00884">
    <property type="entry name" value="Sulfatase"/>
    <property type="match status" value="1"/>
</dbReference>
<accession>A0A1K1SGP0</accession>
<evidence type="ECO:0000259" key="1">
    <source>
        <dbReference type="Pfam" id="PF00884"/>
    </source>
</evidence>
<reference evidence="2 3" key="1">
    <citation type="submission" date="2016-11" db="EMBL/GenBank/DDBJ databases">
        <authorList>
            <person name="Jaros S."/>
            <person name="Januszkiewicz K."/>
            <person name="Wedrychowicz H."/>
        </authorList>
    </citation>
    <scope>NUCLEOTIDE SEQUENCE [LARGE SCALE GENOMIC DNA]</scope>
    <source>
        <strain evidence="2 3">DSM 784</strain>
    </source>
</reference>
<evidence type="ECO:0000313" key="3">
    <source>
        <dbReference type="Proteomes" id="UP000183788"/>
    </source>
</evidence>
<dbReference type="PANTHER" id="PTHR43108:SF6">
    <property type="entry name" value="N-SULPHOGLUCOSAMINE SULPHOHYDROLASE"/>
    <property type="match status" value="1"/>
</dbReference>
<dbReference type="EMBL" id="FPIZ01000022">
    <property type="protein sequence ID" value="SFW83462.1"/>
    <property type="molecule type" value="Genomic_DNA"/>
</dbReference>
<dbReference type="Proteomes" id="UP000183788">
    <property type="component" value="Unassembled WGS sequence"/>
</dbReference>
<evidence type="ECO:0000313" key="2">
    <source>
        <dbReference type="EMBL" id="SFW83462.1"/>
    </source>
</evidence>
<dbReference type="STRING" id="1004.SAMN05661012_05413"/>
<dbReference type="InterPro" id="IPR017850">
    <property type="entry name" value="Alkaline_phosphatase_core_sf"/>
</dbReference>